<keyword evidence="2" id="KW-0812">Transmembrane</keyword>
<dbReference type="SUPFAM" id="SSF110997">
    <property type="entry name" value="Sporulation related repeat"/>
    <property type="match status" value="1"/>
</dbReference>
<feature type="domain" description="SPOR" evidence="3">
    <location>
        <begin position="204"/>
        <end position="264"/>
    </location>
</feature>
<dbReference type="InterPro" id="IPR007730">
    <property type="entry name" value="SPOR-like_dom"/>
</dbReference>
<sequence length="272" mass="27372">MTEEQQAPDQDATAEEDPRKQLWVRASVAGGLIGLLLGGLSLFDHLSRPPEPAEIVLPTKPIAPAQVAPETGRDAPPEVVRAGEAVDSVPLEAAPATSEGSAPPILPEGERAERVGRIGEGTRPLARPPVSAGGAPAPPRSVAAPAVSAPVAAVPAPVGAVAPVSRPAGVVPAPSAPAPAPAATAALPAPAPAAAVAGKVEAAPRYVLHFGMFSSVATAEDLRARLAQAGIPSQLETRVVVGPFADRRDALAAQARLREKGIDAGTLQPFGR</sequence>
<feature type="compositionally biased region" description="Low complexity" evidence="1">
    <location>
        <begin position="128"/>
        <end position="140"/>
    </location>
</feature>
<dbReference type="InterPro" id="IPR036680">
    <property type="entry name" value="SPOR-like_sf"/>
</dbReference>
<proteinExistence type="predicted"/>
<gene>
    <name evidence="4" type="ORF">ETQ85_15425</name>
</gene>
<feature type="transmembrane region" description="Helical" evidence="2">
    <location>
        <begin position="22"/>
        <end position="43"/>
    </location>
</feature>
<evidence type="ECO:0000259" key="3">
    <source>
        <dbReference type="Pfam" id="PF05036"/>
    </source>
</evidence>
<evidence type="ECO:0000313" key="4">
    <source>
        <dbReference type="EMBL" id="TYC55106.1"/>
    </source>
</evidence>
<protein>
    <submittedName>
        <fullName evidence="4">SPOR domain-containing protein</fullName>
    </submittedName>
</protein>
<keyword evidence="2" id="KW-0472">Membrane</keyword>
<keyword evidence="5" id="KW-1185">Reference proteome</keyword>
<organism evidence="4 5">
    <name type="scientific">Zoogloea oleivorans</name>
    <dbReference type="NCBI Taxonomy" id="1552750"/>
    <lineage>
        <taxon>Bacteria</taxon>
        <taxon>Pseudomonadati</taxon>
        <taxon>Pseudomonadota</taxon>
        <taxon>Betaproteobacteria</taxon>
        <taxon>Rhodocyclales</taxon>
        <taxon>Zoogloeaceae</taxon>
        <taxon>Zoogloea</taxon>
    </lineage>
</organism>
<dbReference type="Pfam" id="PF05036">
    <property type="entry name" value="SPOR"/>
    <property type="match status" value="1"/>
</dbReference>
<dbReference type="AlphaFoldDB" id="A0A6C2CN44"/>
<dbReference type="EMBL" id="SDKK01000014">
    <property type="protein sequence ID" value="TYC55106.1"/>
    <property type="molecule type" value="Genomic_DNA"/>
</dbReference>
<accession>A0A6C2CN44</accession>
<dbReference type="GO" id="GO:0042834">
    <property type="term" value="F:peptidoglycan binding"/>
    <property type="evidence" value="ECO:0007669"/>
    <property type="project" value="InterPro"/>
</dbReference>
<dbReference type="Gene3D" id="3.30.70.1070">
    <property type="entry name" value="Sporulation related repeat"/>
    <property type="match status" value="1"/>
</dbReference>
<dbReference type="OrthoDB" id="9181370at2"/>
<name>A0A6C2CN44_9RHOO</name>
<dbReference type="Proteomes" id="UP000389128">
    <property type="component" value="Unassembled WGS sequence"/>
</dbReference>
<dbReference type="RefSeq" id="WP_148579966.1">
    <property type="nucleotide sequence ID" value="NZ_SDKK01000014.1"/>
</dbReference>
<evidence type="ECO:0000256" key="2">
    <source>
        <dbReference type="SAM" id="Phobius"/>
    </source>
</evidence>
<comment type="caution">
    <text evidence="4">The sequence shown here is derived from an EMBL/GenBank/DDBJ whole genome shotgun (WGS) entry which is preliminary data.</text>
</comment>
<keyword evidence="2" id="KW-1133">Transmembrane helix</keyword>
<reference evidence="4 5" key="1">
    <citation type="submission" date="2019-01" db="EMBL/GenBank/DDBJ databases">
        <title>Zoogloea oleivorans genome sequencing and assembly.</title>
        <authorList>
            <person name="Tancsics A."/>
            <person name="Farkas M."/>
            <person name="Kriszt B."/>
            <person name="Maroti G."/>
            <person name="Horvath B."/>
        </authorList>
    </citation>
    <scope>NUCLEOTIDE SEQUENCE [LARGE SCALE GENOMIC DNA]</scope>
    <source>
        <strain evidence="4 5">Buc</strain>
    </source>
</reference>
<feature type="region of interest" description="Disordered" evidence="1">
    <location>
        <begin position="119"/>
        <end position="140"/>
    </location>
</feature>
<evidence type="ECO:0000256" key="1">
    <source>
        <dbReference type="SAM" id="MobiDB-lite"/>
    </source>
</evidence>
<feature type="region of interest" description="Disordered" evidence="1">
    <location>
        <begin position="1"/>
        <end position="21"/>
    </location>
</feature>
<evidence type="ECO:0000313" key="5">
    <source>
        <dbReference type="Proteomes" id="UP000389128"/>
    </source>
</evidence>